<feature type="transmembrane region" description="Helical" evidence="1">
    <location>
        <begin position="62"/>
        <end position="84"/>
    </location>
</feature>
<evidence type="ECO:0000313" key="3">
    <source>
        <dbReference type="Proteomes" id="UP001495147"/>
    </source>
</evidence>
<keyword evidence="1" id="KW-0812">Transmembrane</keyword>
<sequence length="157" mass="16854">MNAAPRYHPSRPSPPSRPLPWHAWVLGGLFLLYSLAASFDHVMSIARGAAYYRDSGMSESQVAYFLAVPHWAVAGWTLSVWGGLCGSAALLLRRHVATGLFAVSLAGSLVYMLHVLVLSEGGREAMGALWAMPMILGALTAVLVAYCQRLTTAGVLR</sequence>
<dbReference type="RefSeq" id="WP_347703146.1">
    <property type="nucleotide sequence ID" value="NZ_JBDPZD010000001.1"/>
</dbReference>
<comment type="caution">
    <text evidence="2">The sequence shown here is derived from an EMBL/GenBank/DDBJ whole genome shotgun (WGS) entry which is preliminary data.</text>
</comment>
<name>A0ABV0FWL5_9BURK</name>
<feature type="transmembrane region" description="Helical" evidence="1">
    <location>
        <begin position="96"/>
        <end position="116"/>
    </location>
</feature>
<feature type="transmembrane region" description="Helical" evidence="1">
    <location>
        <begin position="128"/>
        <end position="147"/>
    </location>
</feature>
<organism evidence="2 3">
    <name type="scientific">Roseateles paludis</name>
    <dbReference type="NCBI Taxonomy" id="3145238"/>
    <lineage>
        <taxon>Bacteria</taxon>
        <taxon>Pseudomonadati</taxon>
        <taxon>Pseudomonadota</taxon>
        <taxon>Betaproteobacteria</taxon>
        <taxon>Burkholderiales</taxon>
        <taxon>Sphaerotilaceae</taxon>
        <taxon>Roseateles</taxon>
    </lineage>
</organism>
<accession>A0ABV0FWL5</accession>
<dbReference type="EMBL" id="JBDPZD010000001">
    <property type="protein sequence ID" value="MEO3690314.1"/>
    <property type="molecule type" value="Genomic_DNA"/>
</dbReference>
<evidence type="ECO:0000313" key="2">
    <source>
        <dbReference type="EMBL" id="MEO3690314.1"/>
    </source>
</evidence>
<keyword evidence="3" id="KW-1185">Reference proteome</keyword>
<feature type="transmembrane region" description="Helical" evidence="1">
    <location>
        <begin position="21"/>
        <end position="42"/>
    </location>
</feature>
<protein>
    <recommendedName>
        <fullName evidence="4">Sugar transporter</fullName>
    </recommendedName>
</protein>
<keyword evidence="1" id="KW-0472">Membrane</keyword>
<dbReference type="Proteomes" id="UP001495147">
    <property type="component" value="Unassembled WGS sequence"/>
</dbReference>
<reference evidence="2 3" key="1">
    <citation type="submission" date="2024-05" db="EMBL/GenBank/DDBJ databases">
        <title>Roseateles sp. DJS-2-20 16S ribosomal RNA gene Genome sequencing and assembly.</title>
        <authorList>
            <person name="Woo H."/>
        </authorList>
    </citation>
    <scope>NUCLEOTIDE SEQUENCE [LARGE SCALE GENOMIC DNA]</scope>
    <source>
        <strain evidence="2 3">DJS-2-20</strain>
    </source>
</reference>
<keyword evidence="1" id="KW-1133">Transmembrane helix</keyword>
<proteinExistence type="predicted"/>
<gene>
    <name evidence="2" type="ORF">ABDJ85_02480</name>
</gene>
<evidence type="ECO:0008006" key="4">
    <source>
        <dbReference type="Google" id="ProtNLM"/>
    </source>
</evidence>
<evidence type="ECO:0000256" key="1">
    <source>
        <dbReference type="SAM" id="Phobius"/>
    </source>
</evidence>